<dbReference type="Proteomes" id="UP000239485">
    <property type="component" value="Unassembled WGS sequence"/>
</dbReference>
<name>A0A2S6IDN7_9ACTN</name>
<organism evidence="2 3">
    <name type="scientific">Kineococcus xinjiangensis</name>
    <dbReference type="NCBI Taxonomy" id="512762"/>
    <lineage>
        <taxon>Bacteria</taxon>
        <taxon>Bacillati</taxon>
        <taxon>Actinomycetota</taxon>
        <taxon>Actinomycetes</taxon>
        <taxon>Kineosporiales</taxon>
        <taxon>Kineosporiaceae</taxon>
        <taxon>Kineococcus</taxon>
    </lineage>
</organism>
<sequence>MAVPQRISFITLGARDLPRLRAFYAAWGWEELPGGEEDFAQYQAGGVRMALYPVELLGGEAAPGQAPPPPGGWNGITLAVNVGTAADVDAVHRAALAAGAVLISAPVRREWGGRSGYVADPEGNRWEIAWLPGLVLPPE</sequence>
<feature type="domain" description="VOC" evidence="1">
    <location>
        <begin position="6"/>
        <end position="131"/>
    </location>
</feature>
<keyword evidence="3" id="KW-1185">Reference proteome</keyword>
<dbReference type="PANTHER" id="PTHR36503:SF1">
    <property type="entry name" value="BLR2520 PROTEIN"/>
    <property type="match status" value="1"/>
</dbReference>
<dbReference type="PROSITE" id="PS51819">
    <property type="entry name" value="VOC"/>
    <property type="match status" value="1"/>
</dbReference>
<reference evidence="2 3" key="1">
    <citation type="submission" date="2018-02" db="EMBL/GenBank/DDBJ databases">
        <title>Genomic Encyclopedia of Archaeal and Bacterial Type Strains, Phase II (KMG-II): from individual species to whole genera.</title>
        <authorList>
            <person name="Goeker M."/>
        </authorList>
    </citation>
    <scope>NUCLEOTIDE SEQUENCE [LARGE SCALE GENOMIC DNA]</scope>
    <source>
        <strain evidence="2 3">DSM 22857</strain>
    </source>
</reference>
<dbReference type="InterPro" id="IPR037523">
    <property type="entry name" value="VOC_core"/>
</dbReference>
<dbReference type="Pfam" id="PF18029">
    <property type="entry name" value="Glyoxalase_6"/>
    <property type="match status" value="1"/>
</dbReference>
<evidence type="ECO:0000259" key="1">
    <source>
        <dbReference type="PROSITE" id="PS51819"/>
    </source>
</evidence>
<dbReference type="EMBL" id="PTJD01000015">
    <property type="protein sequence ID" value="PPK92280.1"/>
    <property type="molecule type" value="Genomic_DNA"/>
</dbReference>
<dbReference type="InterPro" id="IPR041581">
    <property type="entry name" value="Glyoxalase_6"/>
</dbReference>
<gene>
    <name evidence="2" type="ORF">CLV92_11526</name>
</gene>
<dbReference type="PANTHER" id="PTHR36503">
    <property type="entry name" value="BLR2520 PROTEIN"/>
    <property type="match status" value="1"/>
</dbReference>
<dbReference type="AlphaFoldDB" id="A0A2S6IDN7"/>
<dbReference type="SUPFAM" id="SSF54593">
    <property type="entry name" value="Glyoxalase/Bleomycin resistance protein/Dihydroxybiphenyl dioxygenase"/>
    <property type="match status" value="1"/>
</dbReference>
<evidence type="ECO:0000313" key="3">
    <source>
        <dbReference type="Proteomes" id="UP000239485"/>
    </source>
</evidence>
<proteinExistence type="predicted"/>
<comment type="caution">
    <text evidence="2">The sequence shown here is derived from an EMBL/GenBank/DDBJ whole genome shotgun (WGS) entry which is preliminary data.</text>
</comment>
<accession>A0A2S6IDN7</accession>
<evidence type="ECO:0000313" key="2">
    <source>
        <dbReference type="EMBL" id="PPK92280.1"/>
    </source>
</evidence>
<dbReference type="InterPro" id="IPR029068">
    <property type="entry name" value="Glyas_Bleomycin-R_OHBP_Dase"/>
</dbReference>
<dbReference type="Gene3D" id="3.10.180.10">
    <property type="entry name" value="2,3-Dihydroxybiphenyl 1,2-Dioxygenase, domain 1"/>
    <property type="match status" value="1"/>
</dbReference>
<protein>
    <recommendedName>
        <fullName evidence="1">VOC domain-containing protein</fullName>
    </recommendedName>
</protein>
<dbReference type="RefSeq" id="WP_211291237.1">
    <property type="nucleotide sequence ID" value="NZ_PTJD01000015.1"/>
</dbReference>